<protein>
    <submittedName>
        <fullName evidence="1">Uncharacterized protein</fullName>
    </submittedName>
</protein>
<dbReference type="EMBL" id="FONA01000013">
    <property type="protein sequence ID" value="SFE55464.1"/>
    <property type="molecule type" value="Genomic_DNA"/>
</dbReference>
<reference evidence="1 2" key="1">
    <citation type="submission" date="2016-10" db="EMBL/GenBank/DDBJ databases">
        <authorList>
            <person name="de Groot N.N."/>
        </authorList>
    </citation>
    <scope>NUCLEOTIDE SEQUENCE [LARGE SCALE GENOMIC DNA]</scope>
    <source>
        <strain evidence="1 2">DSM 19012</strain>
    </source>
</reference>
<accession>A0A1I2BH12</accession>
<evidence type="ECO:0000313" key="2">
    <source>
        <dbReference type="Proteomes" id="UP000181976"/>
    </source>
</evidence>
<dbReference type="eggNOG" id="ENOG5033I5M">
    <property type="taxonomic scope" value="Bacteria"/>
</dbReference>
<dbReference type="OrthoDB" id="1121857at2"/>
<dbReference type="AlphaFoldDB" id="A0A1I2BH12"/>
<dbReference type="STRING" id="385682.SAMN05444380_11357"/>
<organism evidence="1 2">
    <name type="scientific">Thermophagus xiamenensis</name>
    <dbReference type="NCBI Taxonomy" id="385682"/>
    <lineage>
        <taxon>Bacteria</taxon>
        <taxon>Pseudomonadati</taxon>
        <taxon>Bacteroidota</taxon>
        <taxon>Bacteroidia</taxon>
        <taxon>Marinilabiliales</taxon>
        <taxon>Marinilabiliaceae</taxon>
        <taxon>Thermophagus</taxon>
    </lineage>
</organism>
<keyword evidence="2" id="KW-1185">Reference proteome</keyword>
<dbReference type="RefSeq" id="WP_010528079.1">
    <property type="nucleotide sequence ID" value="NZ_AFSL01000072.1"/>
</dbReference>
<proteinExistence type="predicted"/>
<name>A0A1I2BH12_9BACT</name>
<evidence type="ECO:0000313" key="1">
    <source>
        <dbReference type="EMBL" id="SFE55464.1"/>
    </source>
</evidence>
<dbReference type="InParanoid" id="A0A1I2BH12"/>
<sequence length="96" mass="11523">MASIRDLKKDINYLASEIITEAYVRKMLFNSIDEEEFKSIVLDTINFRNAMIKKVNHPTEKNDRKKVRKYFQEVQKEMYQKFSELVDKVSELKQQS</sequence>
<gene>
    <name evidence="1" type="ORF">SAMN05444380_11357</name>
</gene>
<dbReference type="Proteomes" id="UP000181976">
    <property type="component" value="Unassembled WGS sequence"/>
</dbReference>